<dbReference type="AlphaFoldDB" id="A0A5A7T6X3"/>
<dbReference type="InterPro" id="IPR041577">
    <property type="entry name" value="RT_RNaseH_2"/>
</dbReference>
<dbReference type="EMBL" id="SSTD01016718">
    <property type="protein sequence ID" value="TYK00420.1"/>
    <property type="molecule type" value="Genomic_DNA"/>
</dbReference>
<dbReference type="Gene3D" id="3.30.420.10">
    <property type="entry name" value="Ribonuclease H-like superfamily/Ribonuclease H"/>
    <property type="match status" value="2"/>
</dbReference>
<evidence type="ECO:0000313" key="5">
    <source>
        <dbReference type="EMBL" id="TYK00420.1"/>
    </source>
</evidence>
<evidence type="ECO:0000313" key="6">
    <source>
        <dbReference type="Proteomes" id="UP000321393"/>
    </source>
</evidence>
<dbReference type="PANTHER" id="PTHR35046:SF26">
    <property type="entry name" value="RNA-DIRECTED DNA POLYMERASE"/>
    <property type="match status" value="1"/>
</dbReference>
<dbReference type="GO" id="GO:0003676">
    <property type="term" value="F:nucleic acid binding"/>
    <property type="evidence" value="ECO:0007669"/>
    <property type="project" value="InterPro"/>
</dbReference>
<evidence type="ECO:0000313" key="7">
    <source>
        <dbReference type="Proteomes" id="UP000321947"/>
    </source>
</evidence>
<dbReference type="Gene3D" id="1.10.340.70">
    <property type="match status" value="1"/>
</dbReference>
<dbReference type="SUPFAM" id="SSF53098">
    <property type="entry name" value="Ribonuclease H-like"/>
    <property type="match status" value="1"/>
</dbReference>
<dbReference type="Pfam" id="PF17921">
    <property type="entry name" value="Integrase_H2C2"/>
    <property type="match status" value="1"/>
</dbReference>
<dbReference type="Gene3D" id="3.10.10.10">
    <property type="entry name" value="HIV Type 1 Reverse Transcriptase, subunit A, domain 1"/>
    <property type="match status" value="1"/>
</dbReference>
<protein>
    <submittedName>
        <fullName evidence="4">Transposon Ty3-G Gag-Pol polyprotein</fullName>
    </submittedName>
</protein>
<dbReference type="SUPFAM" id="SSF56672">
    <property type="entry name" value="DNA/RNA polymerases"/>
    <property type="match status" value="1"/>
</dbReference>
<dbReference type="EMBL" id="SSTE01018412">
    <property type="protein sequence ID" value="KAA0039232.1"/>
    <property type="molecule type" value="Genomic_DNA"/>
</dbReference>
<feature type="coiled-coil region" evidence="1">
    <location>
        <begin position="514"/>
        <end position="556"/>
    </location>
</feature>
<dbReference type="Pfam" id="PF17919">
    <property type="entry name" value="RT_RNaseH_2"/>
    <property type="match status" value="1"/>
</dbReference>
<feature type="domain" description="Integrase zinc-binding" evidence="3">
    <location>
        <begin position="330"/>
        <end position="371"/>
    </location>
</feature>
<dbReference type="PANTHER" id="PTHR35046">
    <property type="entry name" value="ZINC KNUCKLE (CCHC-TYPE) FAMILY PROTEIN"/>
    <property type="match status" value="1"/>
</dbReference>
<organism evidence="4 6">
    <name type="scientific">Cucumis melo var. makuwa</name>
    <name type="common">Oriental melon</name>
    <dbReference type="NCBI Taxonomy" id="1194695"/>
    <lineage>
        <taxon>Eukaryota</taxon>
        <taxon>Viridiplantae</taxon>
        <taxon>Streptophyta</taxon>
        <taxon>Embryophyta</taxon>
        <taxon>Tracheophyta</taxon>
        <taxon>Spermatophyta</taxon>
        <taxon>Magnoliopsida</taxon>
        <taxon>eudicotyledons</taxon>
        <taxon>Gunneridae</taxon>
        <taxon>Pentapetalae</taxon>
        <taxon>rosids</taxon>
        <taxon>fabids</taxon>
        <taxon>Cucurbitales</taxon>
        <taxon>Cucurbitaceae</taxon>
        <taxon>Benincaseae</taxon>
        <taxon>Cucumis</taxon>
    </lineage>
</organism>
<evidence type="ECO:0000313" key="4">
    <source>
        <dbReference type="EMBL" id="KAA0039232.1"/>
    </source>
</evidence>
<feature type="domain" description="Reverse transcriptase/retrotransposon-derived protein RNase H-like" evidence="2">
    <location>
        <begin position="229"/>
        <end position="279"/>
    </location>
</feature>
<dbReference type="Proteomes" id="UP000321393">
    <property type="component" value="Unassembled WGS sequence"/>
</dbReference>
<evidence type="ECO:0000259" key="3">
    <source>
        <dbReference type="Pfam" id="PF17921"/>
    </source>
</evidence>
<evidence type="ECO:0000256" key="1">
    <source>
        <dbReference type="SAM" id="Coils"/>
    </source>
</evidence>
<comment type="caution">
    <text evidence="4">The sequence shown here is derived from an EMBL/GenBank/DDBJ whole genome shotgun (WGS) entry which is preliminary data.</text>
</comment>
<evidence type="ECO:0000259" key="2">
    <source>
        <dbReference type="Pfam" id="PF17919"/>
    </source>
</evidence>
<dbReference type="OrthoDB" id="1166507at2759"/>
<name>A0A5A7T6X3_CUCMM</name>
<dbReference type="InterPro" id="IPR043502">
    <property type="entry name" value="DNA/RNA_pol_sf"/>
</dbReference>
<dbReference type="InterPro" id="IPR012337">
    <property type="entry name" value="RNaseH-like_sf"/>
</dbReference>
<dbReference type="InterPro" id="IPR041588">
    <property type="entry name" value="Integrase_H2C2"/>
</dbReference>
<dbReference type="Proteomes" id="UP000321947">
    <property type="component" value="Unassembled WGS sequence"/>
</dbReference>
<gene>
    <name evidence="5" type="ORF">E5676_scaffold169G00210</name>
    <name evidence="4" type="ORF">E6C27_scaffold64G00210</name>
</gene>
<proteinExistence type="predicted"/>
<dbReference type="InterPro" id="IPR036397">
    <property type="entry name" value="RNaseH_sf"/>
</dbReference>
<reference evidence="6 7" key="1">
    <citation type="submission" date="2019-08" db="EMBL/GenBank/DDBJ databases">
        <title>Draft genome sequences of two oriental melons (Cucumis melo L. var makuwa).</title>
        <authorList>
            <person name="Kwon S.-Y."/>
        </authorList>
    </citation>
    <scope>NUCLEOTIDE SEQUENCE [LARGE SCALE GENOMIC DNA]</scope>
    <source>
        <strain evidence="7">cv. Chang Bougi</strain>
        <strain evidence="6">cv. SW 3</strain>
        <tissue evidence="4">Leaf</tissue>
    </source>
</reference>
<sequence>MYHQGKVCSVIIDSGNSENFVSKKLVAALKLKTEPHSCPYKIGWIKKGGDAQINELFIRGENTYEFQWMNKKIVLMPLIKKNEKGVYEKKAENPRTTEISSLIPPKVQDLLRQFQPIIEEPSALPPLRDIQHIIDLIPGSSLPNLPHYRMSPKEYEFLHQHIEDLLKKRAYSAKHQPLCRTSSINSKEGWQLEDVDLRSGYHQIRIRPGDEWKTAFKTNEGLFECLLLGKKQQHSFDSLKRKLASQPVLKLPEFDSPFEVAVDASGVGIGAVLSQGGHPHQAGKENRVADALSRKETLLTVLSAEITAFNHLPTLYETDEDFGDQLCIPHTSLREALIKEAHSGGLTGHFGQEKTFQIVIKRVYWPQARRDKDVIFAKEQKDLHLMPTQRGFDSKMVVVDRFSKMSHFLPCKKTTDALHIATLFFKEIVRLHGIPKPIVSDQDTKFLSHFWKTLWKKFDTTLNGNHPRQWDMALLQAEIAFNNMMNRTTGKCPFEIVYTKAPRLTFDLTSLPKEVEIQEEAEQLAERIQKLHREVIDRITKTTKSYKEEKNKKKKEVHFQVGDLVMAHLKKKRFPVGTY</sequence>
<accession>A0A5A7T6X3</accession>
<keyword evidence="1" id="KW-0175">Coiled coil</keyword>